<dbReference type="AlphaFoldDB" id="A0A2Z6NCG8"/>
<evidence type="ECO:0000313" key="2">
    <source>
        <dbReference type="Proteomes" id="UP000242715"/>
    </source>
</evidence>
<keyword evidence="2" id="KW-1185">Reference proteome</keyword>
<evidence type="ECO:0000313" key="1">
    <source>
        <dbReference type="EMBL" id="GAU42464.1"/>
    </source>
</evidence>
<dbReference type="Proteomes" id="UP000242715">
    <property type="component" value="Unassembled WGS sequence"/>
</dbReference>
<sequence>MTQPSTTMQKDIPSHSTILNAISSIEQQKEISPHGTILNAISSIEQQKEISSHGTTLNVIPSIEQQKKISPLITRSLREQNEIPSHDTTLNDSNNDNLVTPPIEPSQGMQQEHPQLVYTLRTRDILPHDMENVVKMCKLLEKILKR</sequence>
<proteinExistence type="predicted"/>
<organism evidence="1 2">
    <name type="scientific">Trifolium subterraneum</name>
    <name type="common">Subterranean clover</name>
    <dbReference type="NCBI Taxonomy" id="3900"/>
    <lineage>
        <taxon>Eukaryota</taxon>
        <taxon>Viridiplantae</taxon>
        <taxon>Streptophyta</taxon>
        <taxon>Embryophyta</taxon>
        <taxon>Tracheophyta</taxon>
        <taxon>Spermatophyta</taxon>
        <taxon>Magnoliopsida</taxon>
        <taxon>eudicotyledons</taxon>
        <taxon>Gunneridae</taxon>
        <taxon>Pentapetalae</taxon>
        <taxon>rosids</taxon>
        <taxon>fabids</taxon>
        <taxon>Fabales</taxon>
        <taxon>Fabaceae</taxon>
        <taxon>Papilionoideae</taxon>
        <taxon>50 kb inversion clade</taxon>
        <taxon>NPAAA clade</taxon>
        <taxon>Hologalegina</taxon>
        <taxon>IRL clade</taxon>
        <taxon>Trifolieae</taxon>
        <taxon>Trifolium</taxon>
    </lineage>
</organism>
<protein>
    <submittedName>
        <fullName evidence="1">Uncharacterized protein</fullName>
    </submittedName>
</protein>
<gene>
    <name evidence="1" type="ORF">TSUD_235330</name>
</gene>
<dbReference type="EMBL" id="DF973920">
    <property type="protein sequence ID" value="GAU42464.1"/>
    <property type="molecule type" value="Genomic_DNA"/>
</dbReference>
<accession>A0A2Z6NCG8</accession>
<name>A0A2Z6NCG8_TRISU</name>
<reference evidence="2" key="1">
    <citation type="journal article" date="2017" name="Front. Plant Sci.">
        <title>Climate Clever Clovers: New Paradigm to Reduce the Environmental Footprint of Ruminants by Breeding Low Methanogenic Forages Utilizing Haplotype Variation.</title>
        <authorList>
            <person name="Kaur P."/>
            <person name="Appels R."/>
            <person name="Bayer P.E."/>
            <person name="Keeble-Gagnere G."/>
            <person name="Wang J."/>
            <person name="Hirakawa H."/>
            <person name="Shirasawa K."/>
            <person name="Vercoe P."/>
            <person name="Stefanova K."/>
            <person name="Durmic Z."/>
            <person name="Nichols P."/>
            <person name="Revell C."/>
            <person name="Isobe S.N."/>
            <person name="Edwards D."/>
            <person name="Erskine W."/>
        </authorList>
    </citation>
    <scope>NUCLEOTIDE SEQUENCE [LARGE SCALE GENOMIC DNA]</scope>
    <source>
        <strain evidence="2">cv. Daliak</strain>
    </source>
</reference>